<keyword evidence="2 4" id="KW-0378">Hydrolase</keyword>
<evidence type="ECO:0000313" key="9">
    <source>
        <dbReference type="Proteomes" id="UP000324629"/>
    </source>
</evidence>
<feature type="chain" id="PRO_5023933206" evidence="5">
    <location>
        <begin position="28"/>
        <end position="506"/>
    </location>
</feature>
<dbReference type="Gene3D" id="2.60.40.1180">
    <property type="entry name" value="Golgi alpha-mannosidase II"/>
    <property type="match status" value="1"/>
</dbReference>
<dbReference type="EC" id="3.2.1.123" evidence="8"/>
<comment type="caution">
    <text evidence="8">The sequence shown here is derived from an EMBL/GenBank/DDBJ whole genome shotgun (WGS) entry which is preliminary data.</text>
</comment>
<keyword evidence="9" id="KW-1185">Reference proteome</keyword>
<evidence type="ECO:0000313" key="8">
    <source>
        <dbReference type="EMBL" id="KAA3676002.1"/>
    </source>
</evidence>
<dbReference type="SUPFAM" id="SSF51445">
    <property type="entry name" value="(Trans)glycosidases"/>
    <property type="match status" value="1"/>
</dbReference>
<dbReference type="Gene3D" id="3.20.20.80">
    <property type="entry name" value="Glycosidases"/>
    <property type="match status" value="1"/>
</dbReference>
<dbReference type="Proteomes" id="UP000324629">
    <property type="component" value="Unassembled WGS sequence"/>
</dbReference>
<dbReference type="GO" id="GO:0016042">
    <property type="term" value="P:lipid catabolic process"/>
    <property type="evidence" value="ECO:0007669"/>
    <property type="project" value="UniProtKB-ARBA"/>
</dbReference>
<keyword evidence="3 4" id="KW-0326">Glycosidase</keyword>
<feature type="domain" description="Glycoside hydrolase family 5" evidence="6">
    <location>
        <begin position="50"/>
        <end position="394"/>
    </location>
</feature>
<dbReference type="PANTHER" id="PTHR31308">
    <property type="match status" value="1"/>
</dbReference>
<dbReference type="InterPro" id="IPR001547">
    <property type="entry name" value="Glyco_hydro_5"/>
</dbReference>
<reference evidence="8 9" key="1">
    <citation type="journal article" date="2019" name="Gigascience">
        <title>Whole-genome sequence of the oriental lung fluke Paragonimus westermani.</title>
        <authorList>
            <person name="Oey H."/>
            <person name="Zakrzewski M."/>
            <person name="Narain K."/>
            <person name="Devi K.R."/>
            <person name="Agatsuma T."/>
            <person name="Nawaratna S."/>
            <person name="Gobert G.N."/>
            <person name="Jones M.K."/>
            <person name="Ragan M.A."/>
            <person name="McManus D.P."/>
            <person name="Krause L."/>
        </authorList>
    </citation>
    <scope>NUCLEOTIDE SEQUENCE [LARGE SCALE GENOMIC DNA]</scope>
    <source>
        <strain evidence="8 9">IND2009</strain>
    </source>
</reference>
<evidence type="ECO:0000259" key="7">
    <source>
        <dbReference type="Pfam" id="PF18564"/>
    </source>
</evidence>
<name>A0A5J4NKF1_9TREM</name>
<dbReference type="InterPro" id="IPR017853">
    <property type="entry name" value="GH"/>
</dbReference>
<organism evidence="8 9">
    <name type="scientific">Paragonimus westermani</name>
    <dbReference type="NCBI Taxonomy" id="34504"/>
    <lineage>
        <taxon>Eukaryota</taxon>
        <taxon>Metazoa</taxon>
        <taxon>Spiralia</taxon>
        <taxon>Lophotrochozoa</taxon>
        <taxon>Platyhelminthes</taxon>
        <taxon>Trematoda</taxon>
        <taxon>Digenea</taxon>
        <taxon>Plagiorchiida</taxon>
        <taxon>Troglotremata</taxon>
        <taxon>Troglotrematidae</taxon>
        <taxon>Paragonimus</taxon>
    </lineage>
</organism>
<keyword evidence="5" id="KW-0732">Signal</keyword>
<evidence type="ECO:0000259" key="6">
    <source>
        <dbReference type="Pfam" id="PF00150"/>
    </source>
</evidence>
<dbReference type="GO" id="GO:1901136">
    <property type="term" value="P:carbohydrate derivative catabolic process"/>
    <property type="evidence" value="ECO:0007669"/>
    <property type="project" value="UniProtKB-ARBA"/>
</dbReference>
<dbReference type="Pfam" id="PF00150">
    <property type="entry name" value="Cellulase"/>
    <property type="match status" value="1"/>
</dbReference>
<dbReference type="PANTHER" id="PTHR31308:SF3">
    <property type="entry name" value="ENDOGLYCOCERAMIDASE"/>
    <property type="match status" value="1"/>
</dbReference>
<evidence type="ECO:0000256" key="2">
    <source>
        <dbReference type="ARBA" id="ARBA00022801"/>
    </source>
</evidence>
<dbReference type="EMBL" id="QNGE01002201">
    <property type="protein sequence ID" value="KAA3676002.1"/>
    <property type="molecule type" value="Genomic_DNA"/>
</dbReference>
<evidence type="ECO:0000256" key="3">
    <source>
        <dbReference type="ARBA" id="ARBA00023295"/>
    </source>
</evidence>
<dbReference type="GO" id="GO:0047876">
    <property type="term" value="F:endoglycosylceramidase activity"/>
    <property type="evidence" value="ECO:0007669"/>
    <property type="project" value="UniProtKB-EC"/>
</dbReference>
<dbReference type="GO" id="GO:0000272">
    <property type="term" value="P:polysaccharide catabolic process"/>
    <property type="evidence" value="ECO:0007669"/>
    <property type="project" value="InterPro"/>
</dbReference>
<protein>
    <submittedName>
        <fullName evidence="8">Endoglycosylceramidase</fullName>
        <ecNumber evidence="8">3.2.1.123</ecNumber>
    </submittedName>
</protein>
<dbReference type="Pfam" id="PF18564">
    <property type="entry name" value="Glyco_hydro_5_C"/>
    <property type="match status" value="1"/>
</dbReference>
<feature type="domain" description="Glycoside hydrolase family 5 C-terminal" evidence="7">
    <location>
        <begin position="412"/>
        <end position="503"/>
    </location>
</feature>
<evidence type="ECO:0000256" key="5">
    <source>
        <dbReference type="SAM" id="SignalP"/>
    </source>
</evidence>
<sequence length="506" mass="58091">MENISKMRQLWLAFCFLLTTLQHLALGLDKVKLDANGNFVDAQEMVLLMHGFNAVQKSPPWYPAQMLNRTQLMMFQSWGINVVRLGVMWPGVMPRKNAVDFNYMKQLEAIVDNCAEFDIYVLLDMHQDVLSSQFGTYDGLPLWFVEEICEPNSSFSYPWPFSEPPENWFENYLTYACADCAEQLYQNTLGAWRYWGDFWEAVVRQFRHKPNVLGYELINEPPPSNFYKNPLHALPGYVGRVQLLPVYDYLVKRIRQLDSETLIFYEPLTYGVFLPAGFLETGTGFTHVPGWFSDPTETRRSVLSYHYYCWLLQTVDPRRSMSEAERIICDSVLMPSVFRNSRASIKQTGGAMFLTEFGLCGPDGNPDSINTVECNAVLAMADRHFQSWAYWDGNFLDETGNPIPTQVQSFIRAYPKKTNGLPNTLSFNQDTSEFHYTFKMAPLPVNQQTKIAEIFVPTQVHYPQGPKITIQPASLLTSFKDNHLRISVPVHWNSSDNNVIVSITKG</sequence>
<gene>
    <name evidence="8" type="ORF">DEA37_0015119</name>
</gene>
<dbReference type="AlphaFoldDB" id="A0A5J4NKF1"/>
<comment type="similarity">
    <text evidence="1 4">Belongs to the glycosyl hydrolase 5 (cellulase A) family.</text>
</comment>
<proteinExistence type="inferred from homology"/>
<dbReference type="InterPro" id="IPR013780">
    <property type="entry name" value="Glyco_hydro_b"/>
</dbReference>
<feature type="signal peptide" evidence="5">
    <location>
        <begin position="1"/>
        <end position="27"/>
    </location>
</feature>
<dbReference type="InterPro" id="IPR052066">
    <property type="entry name" value="Glycosphingolipid_Hydrolases"/>
</dbReference>
<evidence type="ECO:0000256" key="4">
    <source>
        <dbReference type="RuleBase" id="RU361153"/>
    </source>
</evidence>
<dbReference type="InterPro" id="IPR041036">
    <property type="entry name" value="GH5_C"/>
</dbReference>
<accession>A0A5J4NKF1</accession>
<evidence type="ECO:0000256" key="1">
    <source>
        <dbReference type="ARBA" id="ARBA00005641"/>
    </source>
</evidence>